<dbReference type="PROSITE" id="PS50878">
    <property type="entry name" value="RT_POL"/>
    <property type="match status" value="1"/>
</dbReference>
<dbReference type="PANTHER" id="PTHR34047:SF8">
    <property type="entry name" value="PROTEIN YKFC"/>
    <property type="match status" value="1"/>
</dbReference>
<dbReference type="PANTHER" id="PTHR34047">
    <property type="entry name" value="NUCLEAR INTRON MATURASE 1, MITOCHONDRIAL-RELATED"/>
    <property type="match status" value="1"/>
</dbReference>
<dbReference type="InterPro" id="IPR051083">
    <property type="entry name" value="GrpII_Intron_Splice-Mob/Def"/>
</dbReference>
<dbReference type="SUPFAM" id="SSF56672">
    <property type="entry name" value="DNA/RNA polymerases"/>
    <property type="match status" value="1"/>
</dbReference>
<accession>A0A6J5KIW2</accession>
<gene>
    <name evidence="2" type="ORF">UFOVP13_4</name>
</gene>
<dbReference type="InterPro" id="IPR000477">
    <property type="entry name" value="RT_dom"/>
</dbReference>
<organism evidence="2">
    <name type="scientific">uncultured Caudovirales phage</name>
    <dbReference type="NCBI Taxonomy" id="2100421"/>
    <lineage>
        <taxon>Viruses</taxon>
        <taxon>Duplodnaviria</taxon>
        <taxon>Heunggongvirae</taxon>
        <taxon>Uroviricota</taxon>
        <taxon>Caudoviricetes</taxon>
        <taxon>Peduoviridae</taxon>
        <taxon>Maltschvirus</taxon>
        <taxon>Maltschvirus maltsch</taxon>
    </lineage>
</organism>
<feature type="domain" description="Reverse transcriptase" evidence="1">
    <location>
        <begin position="1"/>
        <end position="264"/>
    </location>
</feature>
<evidence type="ECO:0000313" key="2">
    <source>
        <dbReference type="EMBL" id="CAB4121303.1"/>
    </source>
</evidence>
<reference evidence="2" key="1">
    <citation type="submission" date="2020-04" db="EMBL/GenBank/DDBJ databases">
        <authorList>
            <person name="Chiriac C."/>
            <person name="Salcher M."/>
            <person name="Ghai R."/>
            <person name="Kavagutti S V."/>
        </authorList>
    </citation>
    <scope>NUCLEOTIDE SEQUENCE</scope>
</reference>
<name>A0A6J5KIW2_9CAUD</name>
<proteinExistence type="predicted"/>
<protein>
    <submittedName>
        <fullName evidence="2">RT_G2_intron domain containing protein</fullName>
    </submittedName>
</protein>
<dbReference type="Pfam" id="PF00078">
    <property type="entry name" value="RVT_1"/>
    <property type="match status" value="1"/>
</dbReference>
<sequence length="327" mass="38057">MKRHKNLIEQIATVENLQNAYWKTAKAKRMTYGYLEFKEYASVNLTTLREELIDGGYQIGRYREFVIYEPKPRLISALDFKDRLTQHAVCNIIGPIFERTLLHNTFACRPGMGTHAGVRYVQSELRRPGATHYLKTDYSKFFPSVNREILHGLINRKIGCEKTLRILREIIPASGCGIPIGSLTSQLFANVYGGLIDRYIHDQLGHRRWARYMDDIVILGDDPVKLRDDFYKIQAFSNERMGMRISKWSSSGVVRGINFLGYRIWPTHKLLRHDSVLRAKRKITKYIKYQDDIALTKFLASWAGHARWADTNNLFNWMEKHHGISCN</sequence>
<dbReference type="CDD" id="cd01651">
    <property type="entry name" value="RT_G2_intron"/>
    <property type="match status" value="1"/>
</dbReference>
<dbReference type="InterPro" id="IPR043502">
    <property type="entry name" value="DNA/RNA_pol_sf"/>
</dbReference>
<evidence type="ECO:0000259" key="1">
    <source>
        <dbReference type="PROSITE" id="PS50878"/>
    </source>
</evidence>
<dbReference type="EMBL" id="LR796145">
    <property type="protein sequence ID" value="CAB4121303.1"/>
    <property type="molecule type" value="Genomic_DNA"/>
</dbReference>